<dbReference type="PROSITE" id="PS01129">
    <property type="entry name" value="PSI_RLU"/>
    <property type="match status" value="1"/>
</dbReference>
<organism evidence="3">
    <name type="scientific">Cafeteria roenbergensis</name>
    <name type="common">Marine flagellate</name>
    <dbReference type="NCBI Taxonomy" id="33653"/>
    <lineage>
        <taxon>Eukaryota</taxon>
        <taxon>Sar</taxon>
        <taxon>Stramenopiles</taxon>
        <taxon>Bigyra</taxon>
        <taxon>Opalozoa</taxon>
        <taxon>Bicosoecida</taxon>
        <taxon>Cafeteriaceae</taxon>
        <taxon>Cafeteria</taxon>
    </lineage>
</organism>
<dbReference type="GO" id="GO:0009982">
    <property type="term" value="F:pseudouridine synthase activity"/>
    <property type="evidence" value="ECO:0007669"/>
    <property type="project" value="InterPro"/>
</dbReference>
<dbReference type="PANTHER" id="PTHR21600">
    <property type="entry name" value="MITOCHONDRIAL RNA PSEUDOURIDINE SYNTHASE"/>
    <property type="match status" value="1"/>
</dbReference>
<dbReference type="Pfam" id="PF00849">
    <property type="entry name" value="PseudoU_synth_2"/>
    <property type="match status" value="1"/>
</dbReference>
<dbReference type="InterPro" id="IPR020103">
    <property type="entry name" value="PsdUridine_synth_cat_dom_sf"/>
</dbReference>
<dbReference type="SUPFAM" id="SSF55120">
    <property type="entry name" value="Pseudouridine synthase"/>
    <property type="match status" value="1"/>
</dbReference>
<name>A0A7S0PB96_CAFRO</name>
<gene>
    <name evidence="3" type="ORF">CROE0942_LOCUS7928</name>
</gene>
<dbReference type="GO" id="GO:0000455">
    <property type="term" value="P:enzyme-directed rRNA pseudouridine synthesis"/>
    <property type="evidence" value="ECO:0007669"/>
    <property type="project" value="TreeGrafter"/>
</dbReference>
<dbReference type="AlphaFoldDB" id="A0A7S0PB96"/>
<evidence type="ECO:0000256" key="1">
    <source>
        <dbReference type="ARBA" id="ARBA00010876"/>
    </source>
</evidence>
<sequence length="600" mass="60745">MQCVSRAASRSALWAAPRGAVALHARPGLALVARECAGEVEPPRALEPRRCSRARLSVVAAPPAQADGREFGQRAGVELLTCVSFEDGRRPAAKWVSQRLTLDAERVGAGAAHRLCRTGALWEGRAEPGGGYLWRRLRPNARLEAGSLVGVRRRASRMAVGLVSAGAGAGTARFEPRDDGSQPRSSVLHRIGASELSAAAATTTKSAAATKAAAAAAAKAASWVRILHATPDVVFVHKAAGTPAHSAPPTRGPGPGPMSVVEATARLLAARYGAQTVPPPPPAGESRAPRLVHRLDTDTAGVMVLARHRPAAVALSDAFKAGTAGKAYLAETGAPANPAIPAGLLAPAVPPSGCRAQPCTCGAAVVAAPLPRDPLLVCQSGSRAGLGAAQSVAAFSHAAARATPLSGSRDWVKAVSGATRTLGLPPSAARQLAADWAGTVARDANSTIAPAGWRDAAPPGCWMLRQSAGGSSGSEGSDPAASALARASALAAALSATRRASAAAPHCSSWLCQPRSGRKHQVRLHVLLRTGAPLVGDRRYGHAGDQASDQGASRGGDGKVALGLVSAALALPPLPGWAQAAGNEASSRLPLAATADLDLL</sequence>
<dbReference type="InterPro" id="IPR050188">
    <property type="entry name" value="RluA_PseudoU_synthase"/>
</dbReference>
<dbReference type="PANTHER" id="PTHR21600:SF87">
    <property type="entry name" value="RNA PSEUDOURIDYLATE SYNTHASE DOMAIN-CONTAINING PROTEIN 1"/>
    <property type="match status" value="1"/>
</dbReference>
<reference evidence="3" key="1">
    <citation type="submission" date="2021-01" db="EMBL/GenBank/DDBJ databases">
        <authorList>
            <person name="Corre E."/>
            <person name="Pelletier E."/>
            <person name="Niang G."/>
            <person name="Scheremetjew M."/>
            <person name="Finn R."/>
            <person name="Kale V."/>
            <person name="Holt S."/>
            <person name="Cochrane G."/>
            <person name="Meng A."/>
            <person name="Brown T."/>
            <person name="Cohen L."/>
        </authorList>
    </citation>
    <scope>NUCLEOTIDE SEQUENCE</scope>
    <source>
        <strain evidence="3">E4-10</strain>
    </source>
</reference>
<comment type="similarity">
    <text evidence="1">Belongs to the pseudouridine synthase RluA family.</text>
</comment>
<feature type="domain" description="Pseudouridine synthase RsuA/RluA-like" evidence="2">
    <location>
        <begin position="232"/>
        <end position="335"/>
    </location>
</feature>
<evidence type="ECO:0000313" key="3">
    <source>
        <dbReference type="EMBL" id="CAD8563551.1"/>
    </source>
</evidence>
<dbReference type="Gene3D" id="3.30.2350.10">
    <property type="entry name" value="Pseudouridine synthase"/>
    <property type="match status" value="2"/>
</dbReference>
<dbReference type="InterPro" id="IPR006224">
    <property type="entry name" value="PsdUridine_synth_RluA-like_CS"/>
</dbReference>
<accession>A0A7S0PB96</accession>
<protein>
    <recommendedName>
        <fullName evidence="2">Pseudouridine synthase RsuA/RluA-like domain-containing protein</fullName>
    </recommendedName>
</protein>
<dbReference type="EMBL" id="HBET01011464">
    <property type="protein sequence ID" value="CAD8563551.1"/>
    <property type="molecule type" value="Transcribed_RNA"/>
</dbReference>
<dbReference type="GO" id="GO:0003723">
    <property type="term" value="F:RNA binding"/>
    <property type="evidence" value="ECO:0007669"/>
    <property type="project" value="InterPro"/>
</dbReference>
<evidence type="ECO:0000259" key="2">
    <source>
        <dbReference type="Pfam" id="PF00849"/>
    </source>
</evidence>
<proteinExistence type="inferred from homology"/>
<dbReference type="InterPro" id="IPR006145">
    <property type="entry name" value="PsdUridine_synth_RsuA/RluA"/>
</dbReference>